<dbReference type="GO" id="GO:0008270">
    <property type="term" value="F:zinc ion binding"/>
    <property type="evidence" value="ECO:0007669"/>
    <property type="project" value="UniProtKB-KW"/>
</dbReference>
<evidence type="ECO:0000256" key="4">
    <source>
        <dbReference type="ARBA" id="ARBA00022833"/>
    </source>
</evidence>
<dbReference type="InterPro" id="IPR052035">
    <property type="entry name" value="ZnF_BED_domain_contain"/>
</dbReference>
<keyword evidence="2" id="KW-0479">Metal-binding</keyword>
<accession>A0A2H1H5K4</accession>
<dbReference type="GO" id="GO:0005634">
    <property type="term" value="C:nucleus"/>
    <property type="evidence" value="ECO:0007669"/>
    <property type="project" value="UniProtKB-SubCell"/>
</dbReference>
<evidence type="ECO:0008006" key="8">
    <source>
        <dbReference type="Google" id="ProtNLM"/>
    </source>
</evidence>
<comment type="subcellular location">
    <subcellularLocation>
        <location evidence="1">Nucleus</location>
    </subcellularLocation>
</comment>
<dbReference type="SUPFAM" id="SSF53098">
    <property type="entry name" value="Ribonuclease H-like"/>
    <property type="match status" value="1"/>
</dbReference>
<dbReference type="Proteomes" id="UP000245764">
    <property type="component" value="Chromosome 12"/>
</dbReference>
<dbReference type="InterPro" id="IPR012337">
    <property type="entry name" value="RNaseH-like_sf"/>
</dbReference>
<gene>
    <name evidence="6" type="ORF">ZT1E4_G11055</name>
</gene>
<name>A0A2H1H5K4_ZYMTR</name>
<evidence type="ECO:0000313" key="7">
    <source>
        <dbReference type="Proteomes" id="UP000245764"/>
    </source>
</evidence>
<reference evidence="7" key="1">
    <citation type="submission" date="2017-05" db="EMBL/GenBank/DDBJ databases">
        <authorList>
            <person name="Song R."/>
            <person name="Chenine A.L."/>
            <person name="Ruprecht R.M."/>
        </authorList>
    </citation>
    <scope>NUCLEOTIDE SEQUENCE [LARGE SCALE GENOMIC DNA]</scope>
</reference>
<dbReference type="PANTHER" id="PTHR46481:SF10">
    <property type="entry name" value="ZINC FINGER BED DOMAIN-CONTAINING PROTEIN 39"/>
    <property type="match status" value="1"/>
</dbReference>
<keyword evidence="3" id="KW-0863">Zinc-finger</keyword>
<dbReference type="PANTHER" id="PTHR46481">
    <property type="entry name" value="ZINC FINGER BED DOMAIN-CONTAINING PROTEIN 4"/>
    <property type="match status" value="1"/>
</dbReference>
<proteinExistence type="predicted"/>
<sequence>MAGHKLDRITGHLVVGAAPEQQTVDNAMANGVVYQELTKRYVVAEFKDLLVRWMVYCYVAFRMVENQYFRDLVTFLSSLIGRFLPRAASTIRRWILEAYATKKKAVMLELKSAVSNIHLSFDGWTSPNNYSILSVYAHFIDSRGVRRQRLLAFRRTYSAKSAENEAASLLEVIKEYELERTIRYFVCDNINTNDACIDLVLLKLYPDSTAAWRKGRRVRYLGHVANLCARALLLGAGAGKALALLKAKVEKGAVDAVMIFWSKRGPVGMLHNVVRFIRSSLGRLERFAEVVIGGMLAKFDKKKVSFEVGLYQLFPNL</sequence>
<evidence type="ECO:0000256" key="1">
    <source>
        <dbReference type="ARBA" id="ARBA00004123"/>
    </source>
</evidence>
<keyword evidence="4" id="KW-0862">Zinc</keyword>
<evidence type="ECO:0000256" key="2">
    <source>
        <dbReference type="ARBA" id="ARBA00022723"/>
    </source>
</evidence>
<protein>
    <recommendedName>
        <fullName evidence="8">DUF659 domain-containing protein</fullName>
    </recommendedName>
</protein>
<organism evidence="6 7">
    <name type="scientific">Zymoseptoria tritici ST99CH_1E4</name>
    <dbReference type="NCBI Taxonomy" id="1276532"/>
    <lineage>
        <taxon>Eukaryota</taxon>
        <taxon>Fungi</taxon>
        <taxon>Dikarya</taxon>
        <taxon>Ascomycota</taxon>
        <taxon>Pezizomycotina</taxon>
        <taxon>Dothideomycetes</taxon>
        <taxon>Dothideomycetidae</taxon>
        <taxon>Mycosphaerellales</taxon>
        <taxon>Mycosphaerellaceae</taxon>
        <taxon>Zymoseptoria</taxon>
    </lineage>
</organism>
<dbReference type="EMBL" id="LT854264">
    <property type="protein sequence ID" value="SMR61090.1"/>
    <property type="molecule type" value="Genomic_DNA"/>
</dbReference>
<evidence type="ECO:0000256" key="5">
    <source>
        <dbReference type="ARBA" id="ARBA00023242"/>
    </source>
</evidence>
<evidence type="ECO:0000256" key="3">
    <source>
        <dbReference type="ARBA" id="ARBA00022771"/>
    </source>
</evidence>
<keyword evidence="5" id="KW-0539">Nucleus</keyword>
<evidence type="ECO:0000313" key="6">
    <source>
        <dbReference type="EMBL" id="SMR61090.1"/>
    </source>
</evidence>
<dbReference type="AlphaFoldDB" id="A0A2H1H5K4"/>